<name>A0A9X4AZT9_9BACT</name>
<comment type="caution">
    <text evidence="1">The sequence shown here is derived from an EMBL/GenBank/DDBJ whole genome shotgun (WGS) entry which is preliminary data.</text>
</comment>
<evidence type="ECO:0000313" key="2">
    <source>
        <dbReference type="Proteomes" id="UP001151081"/>
    </source>
</evidence>
<keyword evidence="2" id="KW-1185">Reference proteome</keyword>
<dbReference type="EMBL" id="JAGTJJ010000080">
    <property type="protein sequence ID" value="MDC3988685.1"/>
    <property type="molecule type" value="Genomic_DNA"/>
</dbReference>
<gene>
    <name evidence="1" type="ORF">KEG57_49930</name>
</gene>
<accession>A0A9X4AZT9</accession>
<dbReference type="AlphaFoldDB" id="A0A9X4AZT9"/>
<evidence type="ECO:0000313" key="1">
    <source>
        <dbReference type="EMBL" id="MDC3988685.1"/>
    </source>
</evidence>
<reference evidence="1 2" key="1">
    <citation type="submission" date="2021-04" db="EMBL/GenBank/DDBJ databases">
        <title>Genome analysis of Polyangium sp.</title>
        <authorList>
            <person name="Li Y."/>
            <person name="Wang J."/>
        </authorList>
    </citation>
    <scope>NUCLEOTIDE SEQUENCE [LARGE SCALE GENOMIC DNA]</scope>
    <source>
        <strain evidence="1 2">SDU14</strain>
    </source>
</reference>
<dbReference type="Proteomes" id="UP001151081">
    <property type="component" value="Unassembled WGS sequence"/>
</dbReference>
<proteinExistence type="predicted"/>
<protein>
    <submittedName>
        <fullName evidence="1">Uncharacterized protein</fullName>
    </submittedName>
</protein>
<dbReference type="RefSeq" id="WP_272459870.1">
    <property type="nucleotide sequence ID" value="NZ_JAGTJJ010000080.1"/>
</dbReference>
<sequence length="228" mass="24660">MHFTKAIKLVAAHVAAATVIGLALLPVPAASAVNRYKIKPNSPKPEVCDNHGTIPHGTWLQNKPCGYFIGTAIAESSFDVHLTTDSNYHYGRSHGNNNLCAWIPPGALVGSAESVPASCSDATRERFSHRRSFGYDFNARPHEATTGTPISVNPSCGAFLNYYTSSTYDTGVLRDPAPGTPSAEVRYRFTTNGAKPAIVVLDDNLGWVFMDRGCVTDWRGIPFNSEDD</sequence>
<organism evidence="1 2">
    <name type="scientific">Polyangium jinanense</name>
    <dbReference type="NCBI Taxonomy" id="2829994"/>
    <lineage>
        <taxon>Bacteria</taxon>
        <taxon>Pseudomonadati</taxon>
        <taxon>Myxococcota</taxon>
        <taxon>Polyangia</taxon>
        <taxon>Polyangiales</taxon>
        <taxon>Polyangiaceae</taxon>
        <taxon>Polyangium</taxon>
    </lineage>
</organism>